<feature type="chain" id="PRO_5002206393" evidence="2">
    <location>
        <begin position="19"/>
        <end position="241"/>
    </location>
</feature>
<dbReference type="EMBL" id="KN838572">
    <property type="protein sequence ID" value="KIK04204.1"/>
    <property type="molecule type" value="Genomic_DNA"/>
</dbReference>
<dbReference type="HOGENOM" id="CLU_072844_0_0_1"/>
<accession>A0A0C9XR92</accession>
<dbReference type="AlphaFoldDB" id="A0A0C9XR92"/>
<dbReference type="OrthoDB" id="3040186at2759"/>
<keyword evidence="1" id="KW-1133">Transmembrane helix</keyword>
<evidence type="ECO:0000256" key="2">
    <source>
        <dbReference type="SAM" id="SignalP"/>
    </source>
</evidence>
<reference evidence="4" key="2">
    <citation type="submission" date="2015-01" db="EMBL/GenBank/DDBJ databases">
        <title>Evolutionary Origins and Diversification of the Mycorrhizal Mutualists.</title>
        <authorList>
            <consortium name="DOE Joint Genome Institute"/>
            <consortium name="Mycorrhizal Genomics Consortium"/>
            <person name="Kohler A."/>
            <person name="Kuo A."/>
            <person name="Nagy L.G."/>
            <person name="Floudas D."/>
            <person name="Copeland A."/>
            <person name="Barry K.W."/>
            <person name="Cichocki N."/>
            <person name="Veneault-Fourrey C."/>
            <person name="LaButti K."/>
            <person name="Lindquist E.A."/>
            <person name="Lipzen A."/>
            <person name="Lundell T."/>
            <person name="Morin E."/>
            <person name="Murat C."/>
            <person name="Riley R."/>
            <person name="Ohm R."/>
            <person name="Sun H."/>
            <person name="Tunlid A."/>
            <person name="Henrissat B."/>
            <person name="Grigoriev I.V."/>
            <person name="Hibbett D.S."/>
            <person name="Martin F."/>
        </authorList>
    </citation>
    <scope>NUCLEOTIDE SEQUENCE [LARGE SCALE GENOMIC DNA]</scope>
    <source>
        <strain evidence="4">LaAM-08-1</strain>
    </source>
</reference>
<reference evidence="3 4" key="1">
    <citation type="submission" date="2014-04" db="EMBL/GenBank/DDBJ databases">
        <authorList>
            <consortium name="DOE Joint Genome Institute"/>
            <person name="Kuo A."/>
            <person name="Kohler A."/>
            <person name="Nagy L.G."/>
            <person name="Floudas D."/>
            <person name="Copeland A."/>
            <person name="Barry K.W."/>
            <person name="Cichocki N."/>
            <person name="Veneault-Fourrey C."/>
            <person name="LaButti K."/>
            <person name="Lindquist E.A."/>
            <person name="Lipzen A."/>
            <person name="Lundell T."/>
            <person name="Morin E."/>
            <person name="Murat C."/>
            <person name="Sun H."/>
            <person name="Tunlid A."/>
            <person name="Henrissat B."/>
            <person name="Grigoriev I.V."/>
            <person name="Hibbett D.S."/>
            <person name="Martin F."/>
            <person name="Nordberg H.P."/>
            <person name="Cantor M.N."/>
            <person name="Hua S.X."/>
        </authorList>
    </citation>
    <scope>NUCLEOTIDE SEQUENCE [LARGE SCALE GENOMIC DNA]</scope>
    <source>
        <strain evidence="3 4">LaAM-08-1</strain>
    </source>
</reference>
<keyword evidence="1" id="KW-0812">Transmembrane</keyword>
<evidence type="ECO:0000256" key="1">
    <source>
        <dbReference type="SAM" id="Phobius"/>
    </source>
</evidence>
<evidence type="ECO:0000313" key="3">
    <source>
        <dbReference type="EMBL" id="KIK04204.1"/>
    </source>
</evidence>
<feature type="transmembrane region" description="Helical" evidence="1">
    <location>
        <begin position="78"/>
        <end position="95"/>
    </location>
</feature>
<evidence type="ECO:0000313" key="4">
    <source>
        <dbReference type="Proteomes" id="UP000054477"/>
    </source>
</evidence>
<feature type="transmembrane region" description="Helical" evidence="1">
    <location>
        <begin position="102"/>
        <end position="124"/>
    </location>
</feature>
<proteinExistence type="predicted"/>
<sequence>MLVLQILTAALTISFAKANPVAIDVRNWEVPTADGNLKRGELVAASHASHYAEYIPTATETSLTRNYYEKRATCLEQFVWYCGIPAGACMTFVANPPSPLTVWSFVPCAIAAVCGSVALVLGALCCNGIIQHCNQPGFASTAASTNPVTGSVMSALNGGAGENKPFTRASFRNELNSFLKSKGSKLPSDNDFNSMYNNFLSRAFCSFGPGEGGSSCQPTSMSREAVRSLLLLNSSLLTITF</sequence>
<keyword evidence="2" id="KW-0732">Signal</keyword>
<keyword evidence="4" id="KW-1185">Reference proteome</keyword>
<gene>
    <name evidence="3" type="ORF">K443DRAFT_93617</name>
</gene>
<dbReference type="Proteomes" id="UP000054477">
    <property type="component" value="Unassembled WGS sequence"/>
</dbReference>
<protein>
    <submittedName>
        <fullName evidence="3">Uncharacterized protein</fullName>
    </submittedName>
</protein>
<name>A0A0C9XR92_9AGAR</name>
<feature type="signal peptide" evidence="2">
    <location>
        <begin position="1"/>
        <end position="18"/>
    </location>
</feature>
<keyword evidence="1" id="KW-0472">Membrane</keyword>
<organism evidence="3 4">
    <name type="scientific">Laccaria amethystina LaAM-08-1</name>
    <dbReference type="NCBI Taxonomy" id="1095629"/>
    <lineage>
        <taxon>Eukaryota</taxon>
        <taxon>Fungi</taxon>
        <taxon>Dikarya</taxon>
        <taxon>Basidiomycota</taxon>
        <taxon>Agaricomycotina</taxon>
        <taxon>Agaricomycetes</taxon>
        <taxon>Agaricomycetidae</taxon>
        <taxon>Agaricales</taxon>
        <taxon>Agaricineae</taxon>
        <taxon>Hydnangiaceae</taxon>
        <taxon>Laccaria</taxon>
    </lineage>
</organism>